<proteinExistence type="predicted"/>
<reference evidence="1" key="1">
    <citation type="submission" date="2017-06" db="EMBL/GenBank/DDBJ databases">
        <title>Novel phages from South African skin metaviromes.</title>
        <authorList>
            <person name="van Zyl L.J."/>
            <person name="Abrahams Y."/>
            <person name="Stander E.A."/>
            <person name="Kirby B.M."/>
            <person name="Clavaud C."/>
            <person name="Farcet C."/>
            <person name="Breton L."/>
            <person name="Trindade M.I."/>
        </authorList>
    </citation>
    <scope>NUCLEOTIDE SEQUENCE</scope>
</reference>
<accession>A0A2H4J7E4</accession>
<name>A0A2H4J7E4_9CAUD</name>
<dbReference type="InterPro" id="IPR010022">
    <property type="entry name" value="XkdX"/>
</dbReference>
<gene>
    <name evidence="1" type="ORF">9S3_5</name>
</gene>
<evidence type="ECO:0008006" key="2">
    <source>
        <dbReference type="Google" id="ProtNLM"/>
    </source>
</evidence>
<evidence type="ECO:0000313" key="1">
    <source>
        <dbReference type="EMBL" id="ASN69257.1"/>
    </source>
</evidence>
<sequence length="49" mass="5854">MYRTFKRLWKKGLLDEKTVYDAVVVEFITAEQYKEIVGEEFVPPKDDEV</sequence>
<dbReference type="Pfam" id="PF09693">
    <property type="entry name" value="Phage_XkdX"/>
    <property type="match status" value="1"/>
</dbReference>
<organism evidence="1">
    <name type="scientific">uncultured Caudovirales phage</name>
    <dbReference type="NCBI Taxonomy" id="2100421"/>
    <lineage>
        <taxon>Viruses</taxon>
        <taxon>Duplodnaviria</taxon>
        <taxon>Heunggongvirae</taxon>
        <taxon>Uroviricota</taxon>
        <taxon>Caudoviricetes</taxon>
        <taxon>Peduoviridae</taxon>
        <taxon>Maltschvirus</taxon>
        <taxon>Maltschvirus maltsch</taxon>
    </lineage>
</organism>
<protein>
    <recommendedName>
        <fullName evidence="2">XkdX family protein</fullName>
    </recommendedName>
</protein>
<dbReference type="EMBL" id="MF417888">
    <property type="protein sequence ID" value="ASN69257.1"/>
    <property type="molecule type" value="Genomic_DNA"/>
</dbReference>